<evidence type="ECO:0000313" key="7">
    <source>
        <dbReference type="Proteomes" id="UP000831151"/>
    </source>
</evidence>
<dbReference type="SUPFAM" id="SSF52540">
    <property type="entry name" value="P-loop containing nucleoside triphosphate hydrolases"/>
    <property type="match status" value="2"/>
</dbReference>
<dbReference type="Gene3D" id="3.40.50.300">
    <property type="entry name" value="P-loop containing nucleotide triphosphate hydrolases"/>
    <property type="match status" value="2"/>
</dbReference>
<evidence type="ECO:0000259" key="5">
    <source>
        <dbReference type="PROSITE" id="PS50893"/>
    </source>
</evidence>
<dbReference type="Gene3D" id="1.10.287.380">
    <property type="entry name" value="Valyl-tRNA synthetase, C-terminal domain"/>
    <property type="match status" value="1"/>
</dbReference>
<dbReference type="EMBL" id="CP096649">
    <property type="protein sequence ID" value="UQK59794.1"/>
    <property type="molecule type" value="Genomic_DNA"/>
</dbReference>
<dbReference type="RefSeq" id="WP_249243143.1">
    <property type="nucleotide sequence ID" value="NZ_CP096649.1"/>
</dbReference>
<dbReference type="CDD" id="cd03221">
    <property type="entry name" value="ABCF_EF-3"/>
    <property type="match status" value="2"/>
</dbReference>
<keyword evidence="3 6" id="KW-0067">ATP-binding</keyword>
<feature type="domain" description="ABC transporter" evidence="5">
    <location>
        <begin position="4"/>
        <end position="256"/>
    </location>
</feature>
<dbReference type="SMART" id="SM00382">
    <property type="entry name" value="AAA"/>
    <property type="match status" value="2"/>
</dbReference>
<keyword evidence="1" id="KW-0677">Repeat</keyword>
<evidence type="ECO:0000313" key="6">
    <source>
        <dbReference type="EMBL" id="UQK59794.1"/>
    </source>
</evidence>
<evidence type="ECO:0000256" key="4">
    <source>
        <dbReference type="SAM" id="MobiDB-lite"/>
    </source>
</evidence>
<dbReference type="Pfam" id="PF00005">
    <property type="entry name" value="ABC_tran"/>
    <property type="match status" value="2"/>
</dbReference>
<dbReference type="InterPro" id="IPR051309">
    <property type="entry name" value="ABCF_ATPase"/>
</dbReference>
<keyword evidence="2" id="KW-0547">Nucleotide-binding</keyword>
<evidence type="ECO:0000256" key="2">
    <source>
        <dbReference type="ARBA" id="ARBA00022741"/>
    </source>
</evidence>
<dbReference type="PANTHER" id="PTHR42855:SF2">
    <property type="entry name" value="DRUG RESISTANCE ABC TRANSPORTER,ATP-BINDING PROTEIN"/>
    <property type="match status" value="1"/>
</dbReference>
<dbReference type="InterPro" id="IPR032524">
    <property type="entry name" value="ABC_tran_C"/>
</dbReference>
<dbReference type="PROSITE" id="PS50893">
    <property type="entry name" value="ABC_TRANSPORTER_2"/>
    <property type="match status" value="2"/>
</dbReference>
<dbReference type="Pfam" id="PF16326">
    <property type="entry name" value="ABC_tran_CTD"/>
    <property type="match status" value="1"/>
</dbReference>
<gene>
    <name evidence="6" type="ORF">M1R53_03880</name>
</gene>
<evidence type="ECO:0000256" key="3">
    <source>
        <dbReference type="ARBA" id="ARBA00022840"/>
    </source>
</evidence>
<dbReference type="InterPro" id="IPR032781">
    <property type="entry name" value="ABC_tran_Xtn"/>
</dbReference>
<keyword evidence="7" id="KW-1185">Reference proteome</keyword>
<proteinExistence type="predicted"/>
<dbReference type="GO" id="GO:0005524">
    <property type="term" value="F:ATP binding"/>
    <property type="evidence" value="ECO:0007669"/>
    <property type="project" value="UniProtKB-KW"/>
</dbReference>
<protein>
    <submittedName>
        <fullName evidence="6">ABC-F family ATP-binding cassette domain-containing protein</fullName>
    </submittedName>
</protein>
<dbReference type="FunFam" id="3.40.50.300:FF:000011">
    <property type="entry name" value="Putative ABC transporter ATP-binding component"/>
    <property type="match status" value="1"/>
</dbReference>
<reference evidence="6" key="1">
    <citation type="submission" date="2022-04" db="EMBL/GenBank/DDBJ databases">
        <title>Complete genome sequences of Ezakiella coagulans and Fenollaria massiliensis.</title>
        <authorList>
            <person name="France M.T."/>
            <person name="Clifford J."/>
            <person name="Narina S."/>
            <person name="Rutt L."/>
            <person name="Ravel J."/>
        </authorList>
    </citation>
    <scope>NUCLEOTIDE SEQUENCE</scope>
    <source>
        <strain evidence="6">C0061C2</strain>
    </source>
</reference>
<dbReference type="InterPro" id="IPR003593">
    <property type="entry name" value="AAA+_ATPase"/>
</dbReference>
<sequence length="631" mass="73446">MTILACNNIKKIFIDKLIFENVSININEGEKVAIVGMNGTGKSTLLNILSGMLNYDEGDIFISKDTKIAYLEQNTTIRSNLSVYDEMKKSMKHLTDLEEELRNFEDIIAKDPSQENMDRYAFLLEDFEKKGGYTYDAEIKKVLTGLGFGEEQFDQAFNSLSGGQKSKLMLAKALIQESDILFLDEPTNHLDIDSMEFLQDYINSFSKTVVMVSHDRYFLNATCNKVILIKDHSTHEYNMGYEQYIKQRKINEAIQEKAYINQQKEIERQKEIIRRYRSYATEKSIIKAKSREKMLAKIELLSDVNDDSEINFKFRMKVESGNDVLSVENINKSFGDFKLLNDINFNIYKREHVGIIGANGIGKSTLFKIILGEESHDSGEIRFGTNVNVGYFDQELEKLDVNKSIAEEIWDSFPRLTYFELRKALAKFLFIDDDIYKMIDELSGGEKARVSLCKIMLSDVNFLVLDEPTNHLDIESKEVLEEALNSYEGTLLVISHDRYFLNKVVNKVLELKADGIHEYLGNYDYYLEKKKRMREEEAFLEEPEEITKTQAKLNKKREREEKERLKKEKQAKNAIEKEISELEKHKNNIHNELANPDIYDDIDRVNDLNFKLTEIDEKLDSLYEELIYMEE</sequence>
<evidence type="ECO:0000256" key="1">
    <source>
        <dbReference type="ARBA" id="ARBA00022737"/>
    </source>
</evidence>
<dbReference type="PANTHER" id="PTHR42855">
    <property type="entry name" value="ABC TRANSPORTER ATP-BINDING SUBUNIT"/>
    <property type="match status" value="1"/>
</dbReference>
<dbReference type="GO" id="GO:0016887">
    <property type="term" value="F:ATP hydrolysis activity"/>
    <property type="evidence" value="ECO:0007669"/>
    <property type="project" value="InterPro"/>
</dbReference>
<dbReference type="KEGG" id="fms:M1R53_03880"/>
<dbReference type="Proteomes" id="UP000831151">
    <property type="component" value="Chromosome"/>
</dbReference>
<dbReference type="InterPro" id="IPR017871">
    <property type="entry name" value="ABC_transporter-like_CS"/>
</dbReference>
<organism evidence="6 7">
    <name type="scientific">Fenollaria massiliensis</name>
    <dbReference type="NCBI Taxonomy" id="938288"/>
    <lineage>
        <taxon>Bacteria</taxon>
        <taxon>Bacillati</taxon>
        <taxon>Bacillota</taxon>
        <taxon>Clostridia</taxon>
        <taxon>Eubacteriales</taxon>
        <taxon>Fenollaria</taxon>
    </lineage>
</organism>
<feature type="region of interest" description="Disordered" evidence="4">
    <location>
        <begin position="550"/>
        <end position="571"/>
    </location>
</feature>
<dbReference type="InterPro" id="IPR027417">
    <property type="entry name" value="P-loop_NTPase"/>
</dbReference>
<feature type="compositionally biased region" description="Basic and acidic residues" evidence="4">
    <location>
        <begin position="557"/>
        <end position="571"/>
    </location>
</feature>
<dbReference type="InterPro" id="IPR037118">
    <property type="entry name" value="Val-tRNA_synth_C_sf"/>
</dbReference>
<dbReference type="FunFam" id="3.40.50.300:FF:000309">
    <property type="entry name" value="ABC transporter ATP-binding protein"/>
    <property type="match status" value="1"/>
</dbReference>
<dbReference type="PROSITE" id="PS00211">
    <property type="entry name" value="ABC_TRANSPORTER_1"/>
    <property type="match status" value="2"/>
</dbReference>
<accession>A0A9E7DKY1</accession>
<name>A0A9E7DKY1_9FIRM</name>
<feature type="domain" description="ABC transporter" evidence="5">
    <location>
        <begin position="325"/>
        <end position="538"/>
    </location>
</feature>
<dbReference type="InterPro" id="IPR003439">
    <property type="entry name" value="ABC_transporter-like_ATP-bd"/>
</dbReference>
<dbReference type="AlphaFoldDB" id="A0A9E7DKY1"/>
<dbReference type="Pfam" id="PF12848">
    <property type="entry name" value="ABC_tran_Xtn"/>
    <property type="match status" value="1"/>
</dbReference>
<dbReference type="GO" id="GO:0003677">
    <property type="term" value="F:DNA binding"/>
    <property type="evidence" value="ECO:0007669"/>
    <property type="project" value="InterPro"/>
</dbReference>